<evidence type="ECO:0000256" key="7">
    <source>
        <dbReference type="ARBA" id="ARBA00022694"/>
    </source>
</evidence>
<feature type="region of interest" description="Disordered" evidence="10">
    <location>
        <begin position="1"/>
        <end position="23"/>
    </location>
</feature>
<evidence type="ECO:0000313" key="12">
    <source>
        <dbReference type="EMBL" id="KAK3201062.1"/>
    </source>
</evidence>
<dbReference type="Gene3D" id="3.40.50.150">
    <property type="entry name" value="Vaccinia Virus protein VP39"/>
    <property type="match status" value="1"/>
</dbReference>
<keyword evidence="13" id="KW-1185">Reference proteome</keyword>
<keyword evidence="5" id="KW-0808">Transferase</keyword>
<feature type="domain" description="tRNA (adenine(58)-N(1))-methyltransferase catalytic subunit TRM61 C-terminal" evidence="11">
    <location>
        <begin position="332"/>
        <end position="501"/>
    </location>
</feature>
<dbReference type="GO" id="GO:0031515">
    <property type="term" value="C:tRNA (m1A) methyltransferase complex"/>
    <property type="evidence" value="ECO:0007669"/>
    <property type="project" value="InterPro"/>
</dbReference>
<dbReference type="InterPro" id="IPR014816">
    <property type="entry name" value="tRNA_MeTrfase_Gcd14"/>
</dbReference>
<feature type="domain" description="tRNA (adenine(58)-N(1))-methyltransferase catalytic subunit TRM61 C-terminal" evidence="11">
    <location>
        <begin position="128"/>
        <end position="189"/>
    </location>
</feature>
<evidence type="ECO:0000256" key="2">
    <source>
        <dbReference type="ARBA" id="ARBA00012796"/>
    </source>
</evidence>
<accession>A0AAN6LN11</accession>
<evidence type="ECO:0000256" key="1">
    <source>
        <dbReference type="ARBA" id="ARBA00004123"/>
    </source>
</evidence>
<dbReference type="SUPFAM" id="SSF53335">
    <property type="entry name" value="S-adenosyl-L-methionine-dependent methyltransferases"/>
    <property type="match status" value="1"/>
</dbReference>
<protein>
    <recommendedName>
        <fullName evidence="3">tRNA (adenine(58)-N(1))-methyltransferase catalytic subunit TRM61</fullName>
        <ecNumber evidence="2">2.1.1.220</ecNumber>
    </recommendedName>
    <alternativeName>
        <fullName evidence="9">tRNA(m1A58)-methyltransferase subunit TRM61</fullName>
    </alternativeName>
</protein>
<feature type="compositionally biased region" description="Basic and acidic residues" evidence="10">
    <location>
        <begin position="459"/>
        <end position="471"/>
    </location>
</feature>
<dbReference type="EC" id="2.1.1.220" evidence="2"/>
<dbReference type="Proteomes" id="UP001280581">
    <property type="component" value="Unassembled WGS sequence"/>
</dbReference>
<evidence type="ECO:0000256" key="10">
    <source>
        <dbReference type="SAM" id="MobiDB-lite"/>
    </source>
</evidence>
<proteinExistence type="predicted"/>
<evidence type="ECO:0000256" key="8">
    <source>
        <dbReference type="ARBA" id="ARBA00023242"/>
    </source>
</evidence>
<dbReference type="InterPro" id="IPR029063">
    <property type="entry name" value="SAM-dependent_MTases_sf"/>
</dbReference>
<dbReference type="AlphaFoldDB" id="A0AAN6LN11"/>
<feature type="region of interest" description="Disordered" evidence="10">
    <location>
        <begin position="419"/>
        <end position="471"/>
    </location>
</feature>
<evidence type="ECO:0000256" key="5">
    <source>
        <dbReference type="ARBA" id="ARBA00022679"/>
    </source>
</evidence>
<keyword evidence="7" id="KW-0819">tRNA processing</keyword>
<dbReference type="Gene3D" id="3.10.330.20">
    <property type="match status" value="1"/>
</dbReference>
<feature type="region of interest" description="Disordered" evidence="10">
    <location>
        <begin position="202"/>
        <end position="222"/>
    </location>
</feature>
<dbReference type="PANTHER" id="PTHR12133">
    <property type="entry name" value="TRNA (ADENINE(58)-N(1))-METHYLTRANSFERASE"/>
    <property type="match status" value="1"/>
</dbReference>
<dbReference type="GO" id="GO:0030488">
    <property type="term" value="P:tRNA methylation"/>
    <property type="evidence" value="ECO:0007669"/>
    <property type="project" value="InterPro"/>
</dbReference>
<evidence type="ECO:0000313" key="13">
    <source>
        <dbReference type="Proteomes" id="UP001280581"/>
    </source>
</evidence>
<evidence type="ECO:0000259" key="11">
    <source>
        <dbReference type="Pfam" id="PF08704"/>
    </source>
</evidence>
<keyword evidence="8" id="KW-0539">Nucleus</keyword>
<feature type="compositionally biased region" description="Basic residues" evidence="10">
    <location>
        <begin position="213"/>
        <end position="222"/>
    </location>
</feature>
<keyword evidence="4" id="KW-0489">Methyltransferase</keyword>
<keyword evidence="6" id="KW-0949">S-adenosyl-L-methionine</keyword>
<feature type="region of interest" description="Disordered" evidence="10">
    <location>
        <begin position="298"/>
        <end position="333"/>
    </location>
</feature>
<reference evidence="12 13" key="1">
    <citation type="submission" date="2021-02" db="EMBL/GenBank/DDBJ databases">
        <title>Genome assembly of Pseudopithomyces chartarum.</title>
        <authorList>
            <person name="Jauregui R."/>
            <person name="Singh J."/>
            <person name="Voisey C."/>
        </authorList>
    </citation>
    <scope>NUCLEOTIDE SEQUENCE [LARGE SCALE GENOMIC DNA]</scope>
    <source>
        <strain evidence="12 13">AGR01</strain>
    </source>
</reference>
<organism evidence="12 13">
    <name type="scientific">Pseudopithomyces chartarum</name>
    <dbReference type="NCBI Taxonomy" id="1892770"/>
    <lineage>
        <taxon>Eukaryota</taxon>
        <taxon>Fungi</taxon>
        <taxon>Dikarya</taxon>
        <taxon>Ascomycota</taxon>
        <taxon>Pezizomycotina</taxon>
        <taxon>Dothideomycetes</taxon>
        <taxon>Pleosporomycetidae</taxon>
        <taxon>Pleosporales</taxon>
        <taxon>Massarineae</taxon>
        <taxon>Didymosphaeriaceae</taxon>
        <taxon>Pseudopithomyces</taxon>
    </lineage>
</organism>
<comment type="caution">
    <text evidence="12">The sequence shown here is derived from an EMBL/GenBank/DDBJ whole genome shotgun (WGS) entry which is preliminary data.</text>
</comment>
<dbReference type="PROSITE" id="PS51620">
    <property type="entry name" value="SAM_TRM61"/>
    <property type="match status" value="1"/>
</dbReference>
<evidence type="ECO:0000256" key="9">
    <source>
        <dbReference type="ARBA" id="ARBA00033309"/>
    </source>
</evidence>
<comment type="subcellular location">
    <subcellularLocation>
        <location evidence="1">Nucleus</location>
    </subcellularLocation>
</comment>
<evidence type="ECO:0000256" key="4">
    <source>
        <dbReference type="ARBA" id="ARBA00022603"/>
    </source>
</evidence>
<feature type="region of interest" description="Disordered" evidence="10">
    <location>
        <begin position="84"/>
        <end position="119"/>
    </location>
</feature>
<feature type="compositionally biased region" description="Basic and acidic residues" evidence="10">
    <location>
        <begin position="419"/>
        <end position="438"/>
    </location>
</feature>
<evidence type="ECO:0000256" key="6">
    <source>
        <dbReference type="ARBA" id="ARBA00022691"/>
    </source>
</evidence>
<dbReference type="EMBL" id="WVTA01000017">
    <property type="protein sequence ID" value="KAK3201062.1"/>
    <property type="molecule type" value="Genomic_DNA"/>
</dbReference>
<gene>
    <name evidence="12" type="ORF">GRF29_213g947024</name>
</gene>
<dbReference type="InterPro" id="IPR049470">
    <property type="entry name" value="TRM61_C"/>
</dbReference>
<dbReference type="PANTHER" id="PTHR12133:SF2">
    <property type="entry name" value="TRNA (ADENINE(58)-N(1))-METHYLTRANSFERASE CATALYTIC SUBUNIT TRMT61A"/>
    <property type="match status" value="1"/>
</dbReference>
<dbReference type="GO" id="GO:0005634">
    <property type="term" value="C:nucleus"/>
    <property type="evidence" value="ECO:0007669"/>
    <property type="project" value="UniProtKB-SubCell"/>
</dbReference>
<dbReference type="GO" id="GO:0160107">
    <property type="term" value="F:tRNA (adenine(58)-N1)-methyltransferase activity"/>
    <property type="evidence" value="ECO:0007669"/>
    <property type="project" value="UniProtKB-EC"/>
</dbReference>
<name>A0AAN6LN11_9PLEO</name>
<sequence length="519" mass="57843">MDAPQPPMAPTASPFLDSGTHSSAGRLGVLQLKRDHLIPAVLSDSTSSEYAEGDVVNTRFGSFTHSSLINKPWGTQVLASVVDTGSRNAKSKKRKREANGDVDAAGETETGSEAPTRSVAKVATASSGFAHLVPPTPETWTLCLPHRTQVVYTPDYSFIIQKTRLRPGDHIIEAGAGSGSFTHAVVRTVFNGYPGLEEHKEEWQDEANGTETRKRKRRQKRHGHVYSFEYHKPRAEQLEKEITSHELDPMVTVTNRDVYKDGFCLDDDNAPSADVIFLDLPAPWLALKHLTRTPPPPAVVKSVASDPSTPTAKASTSTPQPEKPFRSPLNPKSTTRICTFSPCIEQVQKTVAAMRSYGWIDIEMFTMEHKRLEVRRERIGLAEEGLRGANPSPATVEEAVQRLREVEDRAKVFHGLQKEKQEQVMRKAEAKKRGDKVPPAENEDDGEVKRKKLEGLPPSKHDRLERAKKESANRSLFKEGRLVCRTENEIKTHTSYLVFAVLPIQWTAEDEAKARKKWG</sequence>
<feature type="domain" description="tRNA (adenine(58)-N(1))-methyltransferase catalytic subunit TRM61 C-terminal" evidence="11">
    <location>
        <begin position="219"/>
        <end position="291"/>
    </location>
</feature>
<dbReference type="Pfam" id="PF08704">
    <property type="entry name" value="GCD14"/>
    <property type="match status" value="3"/>
</dbReference>
<feature type="compositionally biased region" description="Low complexity" evidence="10">
    <location>
        <begin position="299"/>
        <end position="320"/>
    </location>
</feature>
<evidence type="ECO:0000256" key="3">
    <source>
        <dbReference type="ARBA" id="ARBA00015963"/>
    </source>
</evidence>